<reference evidence="2 3" key="1">
    <citation type="submission" date="2014-04" db="EMBL/GenBank/DDBJ databases">
        <authorList>
            <consortium name="DOE Joint Genome Institute"/>
            <person name="Kuo A."/>
            <person name="Girlanda M."/>
            <person name="Perotto S."/>
            <person name="Kohler A."/>
            <person name="Nagy L.G."/>
            <person name="Floudas D."/>
            <person name="Copeland A."/>
            <person name="Barry K.W."/>
            <person name="Cichocki N."/>
            <person name="Veneault-Fourrey C."/>
            <person name="LaButti K."/>
            <person name="Lindquist E.A."/>
            <person name="Lipzen A."/>
            <person name="Lundell T."/>
            <person name="Morin E."/>
            <person name="Murat C."/>
            <person name="Sun H."/>
            <person name="Tunlid A."/>
            <person name="Henrissat B."/>
            <person name="Grigoriev I.V."/>
            <person name="Hibbett D.S."/>
            <person name="Martin F."/>
            <person name="Nordberg H.P."/>
            <person name="Cantor M.N."/>
            <person name="Hua S.X."/>
        </authorList>
    </citation>
    <scope>NUCLEOTIDE SEQUENCE [LARGE SCALE GENOMIC DNA]</scope>
    <source>
        <strain evidence="2 3">MUT 4182</strain>
    </source>
</reference>
<feature type="region of interest" description="Disordered" evidence="1">
    <location>
        <begin position="1"/>
        <end position="70"/>
    </location>
</feature>
<reference evidence="3" key="2">
    <citation type="submission" date="2015-01" db="EMBL/GenBank/DDBJ databases">
        <title>Evolutionary Origins and Diversification of the Mycorrhizal Mutualists.</title>
        <authorList>
            <consortium name="DOE Joint Genome Institute"/>
            <consortium name="Mycorrhizal Genomics Consortium"/>
            <person name="Kohler A."/>
            <person name="Kuo A."/>
            <person name="Nagy L.G."/>
            <person name="Floudas D."/>
            <person name="Copeland A."/>
            <person name="Barry K.W."/>
            <person name="Cichocki N."/>
            <person name="Veneault-Fourrey C."/>
            <person name="LaButti K."/>
            <person name="Lindquist E.A."/>
            <person name="Lipzen A."/>
            <person name="Lundell T."/>
            <person name="Morin E."/>
            <person name="Murat C."/>
            <person name="Riley R."/>
            <person name="Ohm R."/>
            <person name="Sun H."/>
            <person name="Tunlid A."/>
            <person name="Henrissat B."/>
            <person name="Grigoriev I.V."/>
            <person name="Hibbett D.S."/>
            <person name="Martin F."/>
        </authorList>
    </citation>
    <scope>NUCLEOTIDE SEQUENCE [LARGE SCALE GENOMIC DNA]</scope>
    <source>
        <strain evidence="3">MUT 4182</strain>
    </source>
</reference>
<evidence type="ECO:0000256" key="1">
    <source>
        <dbReference type="SAM" id="MobiDB-lite"/>
    </source>
</evidence>
<evidence type="ECO:0000313" key="2">
    <source>
        <dbReference type="EMBL" id="KIO19259.1"/>
    </source>
</evidence>
<gene>
    <name evidence="2" type="ORF">M407DRAFT_246235</name>
</gene>
<name>A0A0C3Q736_9AGAM</name>
<keyword evidence="3" id="KW-1185">Reference proteome</keyword>
<dbReference type="AlphaFoldDB" id="A0A0C3Q736"/>
<proteinExistence type="predicted"/>
<organism evidence="2 3">
    <name type="scientific">Tulasnella calospora MUT 4182</name>
    <dbReference type="NCBI Taxonomy" id="1051891"/>
    <lineage>
        <taxon>Eukaryota</taxon>
        <taxon>Fungi</taxon>
        <taxon>Dikarya</taxon>
        <taxon>Basidiomycota</taxon>
        <taxon>Agaricomycotina</taxon>
        <taxon>Agaricomycetes</taxon>
        <taxon>Cantharellales</taxon>
        <taxon>Tulasnellaceae</taxon>
        <taxon>Tulasnella</taxon>
    </lineage>
</organism>
<evidence type="ECO:0000313" key="3">
    <source>
        <dbReference type="Proteomes" id="UP000054248"/>
    </source>
</evidence>
<protein>
    <submittedName>
        <fullName evidence="2">Uncharacterized protein</fullName>
    </submittedName>
</protein>
<dbReference type="EMBL" id="KN823232">
    <property type="protein sequence ID" value="KIO19259.1"/>
    <property type="molecule type" value="Genomic_DNA"/>
</dbReference>
<dbReference type="HOGENOM" id="CLU_2759676_0_0_1"/>
<feature type="compositionally biased region" description="Basic and acidic residues" evidence="1">
    <location>
        <begin position="49"/>
        <end position="70"/>
    </location>
</feature>
<accession>A0A0C3Q736</accession>
<dbReference type="Proteomes" id="UP000054248">
    <property type="component" value="Unassembled WGS sequence"/>
</dbReference>
<sequence>MGCIPSRVDDTNQSGAASRALTPPPWVTRQHAVVSPRNLQDEQALPTHRIPEEGEQDLPKYEDHSKDAKA</sequence>